<reference evidence="2 3" key="1">
    <citation type="submission" date="2016-10" db="EMBL/GenBank/DDBJ databases">
        <authorList>
            <person name="de Groot N.N."/>
        </authorList>
    </citation>
    <scope>NUCLEOTIDE SEQUENCE [LARGE SCALE GENOMIC DNA]</scope>
    <source>
        <strain evidence="2 3">DSM 25232</strain>
    </source>
</reference>
<organism evidence="2 3">
    <name type="scientific">Aquimarina amphilecti</name>
    <dbReference type="NCBI Taxonomy" id="1038014"/>
    <lineage>
        <taxon>Bacteria</taxon>
        <taxon>Pseudomonadati</taxon>
        <taxon>Bacteroidota</taxon>
        <taxon>Flavobacteriia</taxon>
        <taxon>Flavobacteriales</taxon>
        <taxon>Flavobacteriaceae</taxon>
        <taxon>Aquimarina</taxon>
    </lineage>
</organism>
<dbReference type="AlphaFoldDB" id="A0A1H7K3J6"/>
<gene>
    <name evidence="2" type="ORF">SAMN04487910_1195</name>
</gene>
<dbReference type="Gene3D" id="2.70.70.10">
    <property type="entry name" value="Glucose Permease (Domain IIA)"/>
    <property type="match status" value="1"/>
</dbReference>
<feature type="domain" description="M23ase beta-sheet core" evidence="1">
    <location>
        <begin position="55"/>
        <end position="124"/>
    </location>
</feature>
<evidence type="ECO:0000313" key="3">
    <source>
        <dbReference type="Proteomes" id="UP000198521"/>
    </source>
</evidence>
<protein>
    <submittedName>
        <fullName evidence="2">Peptidase family M23</fullName>
    </submittedName>
</protein>
<dbReference type="InterPro" id="IPR011055">
    <property type="entry name" value="Dup_hybrid_motif"/>
</dbReference>
<dbReference type="STRING" id="1038014.SAMN04487910_1195"/>
<proteinExistence type="predicted"/>
<dbReference type="InterPro" id="IPR016047">
    <property type="entry name" value="M23ase_b-sheet_dom"/>
</dbReference>
<accession>A0A1H7K3J6</accession>
<sequence>MIFLLVASCSDDDLLIDQTPPSFTVTQIPMDRVSSFIAFGESLTPTQQNPAIEYFTNQSDIEVRAVSDGVVEDIRMNINIEDFEVWIKPSNNSNWLIIYDHVLDINISVGDQVDAGQIIGVIGIGNRTELQVNDDQNIARCPLQFGTENFVQQHINFSEEWCTAETVIP</sequence>
<dbReference type="SUPFAM" id="SSF51261">
    <property type="entry name" value="Duplicated hybrid motif"/>
    <property type="match status" value="1"/>
</dbReference>
<dbReference type="Pfam" id="PF01551">
    <property type="entry name" value="Peptidase_M23"/>
    <property type="match status" value="1"/>
</dbReference>
<dbReference type="EMBL" id="FOAB01000002">
    <property type="protein sequence ID" value="SEK81481.1"/>
    <property type="molecule type" value="Genomic_DNA"/>
</dbReference>
<evidence type="ECO:0000313" key="2">
    <source>
        <dbReference type="EMBL" id="SEK81481.1"/>
    </source>
</evidence>
<evidence type="ECO:0000259" key="1">
    <source>
        <dbReference type="Pfam" id="PF01551"/>
    </source>
</evidence>
<keyword evidence="3" id="KW-1185">Reference proteome</keyword>
<name>A0A1H7K3J6_AQUAM</name>
<dbReference type="Proteomes" id="UP000198521">
    <property type="component" value="Unassembled WGS sequence"/>
</dbReference>